<name>A0A3B1C6T4_9ZZZZ</name>
<evidence type="ECO:0000313" key="5">
    <source>
        <dbReference type="EMBL" id="VAX12607.1"/>
    </source>
</evidence>
<dbReference type="EMBL" id="UOFZ01000055">
    <property type="protein sequence ID" value="VAX12607.1"/>
    <property type="molecule type" value="Genomic_DNA"/>
</dbReference>
<organism evidence="5">
    <name type="scientific">hydrothermal vent metagenome</name>
    <dbReference type="NCBI Taxonomy" id="652676"/>
    <lineage>
        <taxon>unclassified sequences</taxon>
        <taxon>metagenomes</taxon>
        <taxon>ecological metagenomes</taxon>
    </lineage>
</organism>
<accession>A0A3B1C6T4</accession>
<keyword evidence="5" id="KW-0969">Cilium</keyword>
<dbReference type="AlphaFoldDB" id="A0A3B1C6T4"/>
<dbReference type="PROSITE" id="PS00588">
    <property type="entry name" value="FLAGELLA_BB_ROD"/>
    <property type="match status" value="1"/>
</dbReference>
<dbReference type="GO" id="GO:0030694">
    <property type="term" value="C:bacterial-type flagellum basal body, rod"/>
    <property type="evidence" value="ECO:0007669"/>
    <property type="project" value="InterPro"/>
</dbReference>
<gene>
    <name evidence="5" type="ORF">MNBD_GAMMA24-248</name>
</gene>
<dbReference type="Pfam" id="PF00460">
    <property type="entry name" value="Flg_bb_rod"/>
    <property type="match status" value="1"/>
</dbReference>
<protein>
    <submittedName>
        <fullName evidence="5">Flagellar basal-body rod protein FlgB</fullName>
    </submittedName>
</protein>
<proteinExistence type="inferred from homology"/>
<reference evidence="5" key="1">
    <citation type="submission" date="2018-06" db="EMBL/GenBank/DDBJ databases">
        <authorList>
            <person name="Zhirakovskaya E."/>
        </authorList>
    </citation>
    <scope>NUCLEOTIDE SEQUENCE</scope>
</reference>
<comment type="subcellular location">
    <subcellularLocation>
        <location evidence="1">Bacterial flagellum basal body</location>
    </subcellularLocation>
</comment>
<evidence type="ECO:0000256" key="1">
    <source>
        <dbReference type="ARBA" id="ARBA00004117"/>
    </source>
</evidence>
<dbReference type="PANTHER" id="PTHR30435">
    <property type="entry name" value="FLAGELLAR PROTEIN"/>
    <property type="match status" value="1"/>
</dbReference>
<sequence>MPMNFDSILGVNEKALNMQAYRARILGANLANSDTPGYKARDIDFKSVLSNAETASRIQPLTVTNKMHIEPEGDMFGAELLYRQPLQPSLDGNTVEPQVEMAEFTENAMRYLTSLRIVNGRFRKMLSAIRGE</sequence>
<dbReference type="PANTHER" id="PTHR30435:SF12">
    <property type="entry name" value="FLAGELLAR BASAL BODY ROD PROTEIN FLGB"/>
    <property type="match status" value="1"/>
</dbReference>
<keyword evidence="5" id="KW-0966">Cell projection</keyword>
<dbReference type="GO" id="GO:0071978">
    <property type="term" value="P:bacterial-type flagellum-dependent swarming motility"/>
    <property type="evidence" value="ECO:0007669"/>
    <property type="project" value="TreeGrafter"/>
</dbReference>
<keyword evidence="3" id="KW-0975">Bacterial flagellum</keyword>
<feature type="domain" description="Flagellar basal body rod protein N-terminal" evidence="4">
    <location>
        <begin position="13"/>
        <end position="39"/>
    </location>
</feature>
<dbReference type="PIRSF" id="PIRSF002889">
    <property type="entry name" value="Rod_FlgB"/>
    <property type="match status" value="1"/>
</dbReference>
<evidence type="ECO:0000259" key="4">
    <source>
        <dbReference type="Pfam" id="PF00460"/>
    </source>
</evidence>
<comment type="similarity">
    <text evidence="2">Belongs to the flagella basal body rod proteins family.</text>
</comment>
<dbReference type="InterPro" id="IPR001444">
    <property type="entry name" value="Flag_bb_rod_N"/>
</dbReference>
<dbReference type="InterPro" id="IPR006300">
    <property type="entry name" value="FlgB"/>
</dbReference>
<dbReference type="InterPro" id="IPR019776">
    <property type="entry name" value="Flagellar_basal_body_rod_CS"/>
</dbReference>
<evidence type="ECO:0000256" key="2">
    <source>
        <dbReference type="ARBA" id="ARBA00009677"/>
    </source>
</evidence>
<evidence type="ECO:0000256" key="3">
    <source>
        <dbReference type="ARBA" id="ARBA00023143"/>
    </source>
</evidence>
<keyword evidence="5" id="KW-0282">Flagellum</keyword>
<dbReference type="NCBIfam" id="TIGR01396">
    <property type="entry name" value="FlgB"/>
    <property type="match status" value="1"/>
</dbReference>